<evidence type="ECO:0000256" key="19">
    <source>
        <dbReference type="SAM" id="Phobius"/>
    </source>
</evidence>
<dbReference type="Proteomes" id="UP000054877">
    <property type="component" value="Unassembled WGS sequence"/>
</dbReference>
<protein>
    <recommendedName>
        <fullName evidence="7 18">Phosphatidate cytidylyltransferase</fullName>
        <ecNumber evidence="6 18">2.7.7.41</ecNumber>
    </recommendedName>
</protein>
<feature type="transmembrane region" description="Helical" evidence="19">
    <location>
        <begin position="107"/>
        <end position="128"/>
    </location>
</feature>
<feature type="transmembrane region" description="Helical" evidence="19">
    <location>
        <begin position="247"/>
        <end position="268"/>
    </location>
</feature>
<evidence type="ECO:0000256" key="5">
    <source>
        <dbReference type="ARBA" id="ARBA00010185"/>
    </source>
</evidence>
<feature type="transmembrane region" description="Helical" evidence="19">
    <location>
        <begin position="79"/>
        <end position="95"/>
    </location>
</feature>
<evidence type="ECO:0000256" key="1">
    <source>
        <dbReference type="ARBA" id="ARBA00001698"/>
    </source>
</evidence>
<evidence type="ECO:0000256" key="6">
    <source>
        <dbReference type="ARBA" id="ARBA00012487"/>
    </source>
</evidence>
<evidence type="ECO:0000256" key="14">
    <source>
        <dbReference type="ARBA" id="ARBA00023098"/>
    </source>
</evidence>
<dbReference type="GO" id="GO:0004605">
    <property type="term" value="F:phosphatidate cytidylyltransferase activity"/>
    <property type="evidence" value="ECO:0007669"/>
    <property type="project" value="UniProtKB-EC"/>
</dbReference>
<dbReference type="PROSITE" id="PS01315">
    <property type="entry name" value="CDS"/>
    <property type="match status" value="1"/>
</dbReference>
<evidence type="ECO:0000256" key="10">
    <source>
        <dbReference type="ARBA" id="ARBA00022679"/>
    </source>
</evidence>
<feature type="transmembrane region" description="Helical" evidence="19">
    <location>
        <begin position="198"/>
        <end position="218"/>
    </location>
</feature>
<comment type="catalytic activity">
    <reaction evidence="1 18">
        <text>a 1,2-diacyl-sn-glycero-3-phosphate + CTP + H(+) = a CDP-1,2-diacyl-sn-glycerol + diphosphate</text>
        <dbReference type="Rhea" id="RHEA:16229"/>
        <dbReference type="ChEBI" id="CHEBI:15378"/>
        <dbReference type="ChEBI" id="CHEBI:33019"/>
        <dbReference type="ChEBI" id="CHEBI:37563"/>
        <dbReference type="ChEBI" id="CHEBI:58332"/>
        <dbReference type="ChEBI" id="CHEBI:58608"/>
        <dbReference type="EC" id="2.7.7.41"/>
    </reaction>
</comment>
<gene>
    <name evidence="20" type="ORF">Lspi_0300</name>
</gene>
<proteinExistence type="inferred from homology"/>
<reference evidence="20 21" key="1">
    <citation type="submission" date="2015-11" db="EMBL/GenBank/DDBJ databases">
        <title>Genomic analysis of 38 Legionella species identifies large and diverse effector repertoires.</title>
        <authorList>
            <person name="Burstein D."/>
            <person name="Amaro F."/>
            <person name="Zusman T."/>
            <person name="Lifshitz Z."/>
            <person name="Cohen O."/>
            <person name="Gilbert J.A."/>
            <person name="Pupko T."/>
            <person name="Shuman H.A."/>
            <person name="Segal G."/>
        </authorList>
    </citation>
    <scope>NUCLEOTIDE SEQUENCE [LARGE SCALE GENOMIC DNA]</scope>
    <source>
        <strain evidence="20 21">Mt.St.Helens-9</strain>
    </source>
</reference>
<keyword evidence="11 18" id="KW-0812">Transmembrane</keyword>
<dbReference type="InterPro" id="IPR000374">
    <property type="entry name" value="PC_trans"/>
</dbReference>
<evidence type="ECO:0000256" key="13">
    <source>
        <dbReference type="ARBA" id="ARBA00022989"/>
    </source>
</evidence>
<comment type="subcellular location">
    <subcellularLocation>
        <location evidence="2">Cell membrane</location>
        <topology evidence="2">Multi-pass membrane protein</topology>
    </subcellularLocation>
</comment>
<accession>A0A0W0ZA16</accession>
<evidence type="ECO:0000313" key="21">
    <source>
        <dbReference type="Proteomes" id="UP000054877"/>
    </source>
</evidence>
<keyword evidence="15 19" id="KW-0472">Membrane</keyword>
<keyword evidence="16" id="KW-0594">Phospholipid biosynthesis</keyword>
<evidence type="ECO:0000256" key="18">
    <source>
        <dbReference type="RuleBase" id="RU003938"/>
    </source>
</evidence>
<keyword evidence="21" id="KW-1185">Reference proteome</keyword>
<evidence type="ECO:0000256" key="3">
    <source>
        <dbReference type="ARBA" id="ARBA00005119"/>
    </source>
</evidence>
<dbReference type="UniPathway" id="UPA00557">
    <property type="reaction ID" value="UER00614"/>
</dbReference>
<dbReference type="EMBL" id="LNYX01000004">
    <property type="protein sequence ID" value="KTD65881.1"/>
    <property type="molecule type" value="Genomic_DNA"/>
</dbReference>
<sequence length="269" mass="30156">MFRQRLLTTIILIPLVLGIIYYANIWVFSGLILLLVMACGVESLQLIPINRLSLKVVYLGLLLLAFLVIHYVYREWLLVALGCWFLIIWAVLFFPRSQSIWGNGYTVSIFFLLLLPVFGQSLIAIYEMESGKSFIVYVMCLVWAADIGAYVTGKQWGRHKLIPAVSPGKSLEGLAGGAFLSMLVAIAGYYYFQPGRPLPWGLTVLFVFLIALLGDLFISILKRRCHLKDTSHLIPGHGGILDRLDSMIAAAPVFYFALVIMNSGITVWF</sequence>
<dbReference type="AlphaFoldDB" id="A0A0W0ZA16"/>
<feature type="transmembrane region" description="Helical" evidence="19">
    <location>
        <begin position="56"/>
        <end position="73"/>
    </location>
</feature>
<evidence type="ECO:0000256" key="7">
    <source>
        <dbReference type="ARBA" id="ARBA00019373"/>
    </source>
</evidence>
<dbReference type="PATRIC" id="fig|452.5.peg.333"/>
<keyword evidence="14" id="KW-0443">Lipid metabolism</keyword>
<keyword evidence="10 18" id="KW-0808">Transferase</keyword>
<evidence type="ECO:0000256" key="11">
    <source>
        <dbReference type="ARBA" id="ARBA00022692"/>
    </source>
</evidence>
<dbReference type="PANTHER" id="PTHR46382:SF1">
    <property type="entry name" value="PHOSPHATIDATE CYTIDYLYLTRANSFERASE"/>
    <property type="match status" value="1"/>
</dbReference>
<comment type="pathway">
    <text evidence="3 18">Phospholipid metabolism; CDP-diacylglycerol biosynthesis; CDP-diacylglycerol from sn-glycerol 3-phosphate: step 3/3.</text>
</comment>
<dbReference type="EC" id="2.7.7.41" evidence="6 18"/>
<evidence type="ECO:0000313" key="20">
    <source>
        <dbReference type="EMBL" id="KTD65881.1"/>
    </source>
</evidence>
<evidence type="ECO:0000256" key="15">
    <source>
        <dbReference type="ARBA" id="ARBA00023136"/>
    </source>
</evidence>
<evidence type="ECO:0000256" key="2">
    <source>
        <dbReference type="ARBA" id="ARBA00004651"/>
    </source>
</evidence>
<keyword evidence="9" id="KW-0444">Lipid biosynthesis</keyword>
<evidence type="ECO:0000256" key="12">
    <source>
        <dbReference type="ARBA" id="ARBA00022695"/>
    </source>
</evidence>
<dbReference type="RefSeq" id="WP_058482248.1">
    <property type="nucleotide sequence ID" value="NZ_CAAAII010000011.1"/>
</dbReference>
<comment type="pathway">
    <text evidence="4">Lipid metabolism.</text>
</comment>
<evidence type="ECO:0000256" key="17">
    <source>
        <dbReference type="ARBA" id="ARBA00023264"/>
    </source>
</evidence>
<comment type="caution">
    <text evidence="20">The sequence shown here is derived from an EMBL/GenBank/DDBJ whole genome shotgun (WGS) entry which is preliminary data.</text>
</comment>
<evidence type="ECO:0000256" key="4">
    <source>
        <dbReference type="ARBA" id="ARBA00005189"/>
    </source>
</evidence>
<dbReference type="OrthoDB" id="9799199at2"/>
<dbReference type="PANTHER" id="PTHR46382">
    <property type="entry name" value="PHOSPHATIDATE CYTIDYLYLTRANSFERASE"/>
    <property type="match status" value="1"/>
</dbReference>
<name>A0A0W0ZA16_LEGSP</name>
<keyword evidence="13 19" id="KW-1133">Transmembrane helix</keyword>
<keyword evidence="8" id="KW-1003">Cell membrane</keyword>
<organism evidence="20 21">
    <name type="scientific">Legionella spiritensis</name>
    <dbReference type="NCBI Taxonomy" id="452"/>
    <lineage>
        <taxon>Bacteria</taxon>
        <taxon>Pseudomonadati</taxon>
        <taxon>Pseudomonadota</taxon>
        <taxon>Gammaproteobacteria</taxon>
        <taxon>Legionellales</taxon>
        <taxon>Legionellaceae</taxon>
        <taxon>Legionella</taxon>
    </lineage>
</organism>
<dbReference type="Pfam" id="PF01148">
    <property type="entry name" value="CTP_transf_1"/>
    <property type="match status" value="1"/>
</dbReference>
<evidence type="ECO:0000256" key="9">
    <source>
        <dbReference type="ARBA" id="ARBA00022516"/>
    </source>
</evidence>
<evidence type="ECO:0000256" key="16">
    <source>
        <dbReference type="ARBA" id="ARBA00023209"/>
    </source>
</evidence>
<comment type="similarity">
    <text evidence="5 18">Belongs to the CDS family.</text>
</comment>
<keyword evidence="17" id="KW-1208">Phospholipid metabolism</keyword>
<dbReference type="GO" id="GO:0016024">
    <property type="term" value="P:CDP-diacylglycerol biosynthetic process"/>
    <property type="evidence" value="ECO:0007669"/>
    <property type="project" value="UniProtKB-UniPathway"/>
</dbReference>
<dbReference type="STRING" id="452.Lspi_0300"/>
<keyword evidence="12 18" id="KW-0548">Nucleotidyltransferase</keyword>
<feature type="transmembrane region" description="Helical" evidence="19">
    <location>
        <begin position="173"/>
        <end position="192"/>
    </location>
</feature>
<evidence type="ECO:0000256" key="8">
    <source>
        <dbReference type="ARBA" id="ARBA00022475"/>
    </source>
</evidence>
<dbReference type="GO" id="GO:0005886">
    <property type="term" value="C:plasma membrane"/>
    <property type="evidence" value="ECO:0007669"/>
    <property type="project" value="UniProtKB-SubCell"/>
</dbReference>
<feature type="transmembrane region" description="Helical" evidence="19">
    <location>
        <begin position="134"/>
        <end position="152"/>
    </location>
</feature>